<dbReference type="EC" id="3.1.1.1" evidence="2"/>
<dbReference type="InterPro" id="IPR000073">
    <property type="entry name" value="AB_hydrolase_1"/>
</dbReference>
<dbReference type="Pfam" id="PF00561">
    <property type="entry name" value="Abhydrolase_1"/>
    <property type="match status" value="1"/>
</dbReference>
<feature type="domain" description="AB hydrolase-1" evidence="1">
    <location>
        <begin position="15"/>
        <end position="55"/>
    </location>
</feature>
<evidence type="ECO:0000313" key="3">
    <source>
        <dbReference type="Proteomes" id="UP000254879"/>
    </source>
</evidence>
<accession>A0A378MD64</accession>
<organism evidence="2 3">
    <name type="scientific">Listeria grayi</name>
    <name type="common">Listeria murrayi</name>
    <dbReference type="NCBI Taxonomy" id="1641"/>
    <lineage>
        <taxon>Bacteria</taxon>
        <taxon>Bacillati</taxon>
        <taxon>Bacillota</taxon>
        <taxon>Bacilli</taxon>
        <taxon>Bacillales</taxon>
        <taxon>Listeriaceae</taxon>
        <taxon>Listeria</taxon>
    </lineage>
</organism>
<dbReference type="Gene3D" id="3.40.50.1820">
    <property type="entry name" value="alpha/beta hydrolase"/>
    <property type="match status" value="1"/>
</dbReference>
<proteinExistence type="predicted"/>
<protein>
    <submittedName>
        <fullName evidence="2">Carboxylesterase</fullName>
        <ecNumber evidence="2">3.1.1.1</ecNumber>
    </submittedName>
</protein>
<reference evidence="2 3" key="1">
    <citation type="submission" date="2018-06" db="EMBL/GenBank/DDBJ databases">
        <authorList>
            <consortium name="Pathogen Informatics"/>
            <person name="Doyle S."/>
        </authorList>
    </citation>
    <scope>NUCLEOTIDE SEQUENCE [LARGE SCALE GENOMIC DNA]</scope>
    <source>
        <strain evidence="3">NCTC 10815</strain>
    </source>
</reference>
<evidence type="ECO:0000313" key="2">
    <source>
        <dbReference type="EMBL" id="STY44319.1"/>
    </source>
</evidence>
<evidence type="ECO:0000259" key="1">
    <source>
        <dbReference type="Pfam" id="PF00561"/>
    </source>
</evidence>
<dbReference type="InterPro" id="IPR029058">
    <property type="entry name" value="AB_hydrolase_fold"/>
</dbReference>
<gene>
    <name evidence="2" type="primary">est_4</name>
    <name evidence="2" type="ORF">NCTC10815_01660</name>
</gene>
<dbReference type="GO" id="GO:0106435">
    <property type="term" value="F:carboxylesterase activity"/>
    <property type="evidence" value="ECO:0007669"/>
    <property type="project" value="UniProtKB-EC"/>
</dbReference>
<dbReference type="Proteomes" id="UP000254879">
    <property type="component" value="Unassembled WGS sequence"/>
</dbReference>
<dbReference type="SUPFAM" id="SSF53474">
    <property type="entry name" value="alpha/beta-Hydrolases"/>
    <property type="match status" value="1"/>
</dbReference>
<keyword evidence="2" id="KW-0378">Hydrolase</keyword>
<dbReference type="EMBL" id="UGPG01000001">
    <property type="protein sequence ID" value="STY44319.1"/>
    <property type="molecule type" value="Genomic_DNA"/>
</dbReference>
<name>A0A378MD64_LISGR</name>
<sequence>MKVDRSFMIEAGNRAVLLLHGFAGTTSDMRELGEYIAENGYTVYAPNYRGHGENPENFLATTPEMWYEDAVNGYKNYKMQATTRSSS</sequence>
<dbReference type="AlphaFoldDB" id="A0A378MD64"/>